<gene>
    <name evidence="2" type="ORF">MF646_20065</name>
</gene>
<comment type="caution">
    <text evidence="2">The sequence shown here is derived from an EMBL/GenBank/DDBJ whole genome shotgun (WGS) entry which is preliminary data.</text>
</comment>
<proteinExistence type="predicted"/>
<evidence type="ECO:0000313" key="2">
    <source>
        <dbReference type="EMBL" id="MCL7749419.1"/>
    </source>
</evidence>
<keyword evidence="1" id="KW-1133">Transmembrane helix</keyword>
<protein>
    <submittedName>
        <fullName evidence="2">Uncharacterized protein</fullName>
    </submittedName>
</protein>
<feature type="transmembrane region" description="Helical" evidence="1">
    <location>
        <begin position="12"/>
        <end position="33"/>
    </location>
</feature>
<organism evidence="2 3">
    <name type="scientific">Halalkalibacter alkaliphilus</name>
    <dbReference type="NCBI Taxonomy" id="2917993"/>
    <lineage>
        <taxon>Bacteria</taxon>
        <taxon>Bacillati</taxon>
        <taxon>Bacillota</taxon>
        <taxon>Bacilli</taxon>
        <taxon>Bacillales</taxon>
        <taxon>Bacillaceae</taxon>
        <taxon>Halalkalibacter</taxon>
    </lineage>
</organism>
<dbReference type="Proteomes" id="UP001139150">
    <property type="component" value="Unassembled WGS sequence"/>
</dbReference>
<evidence type="ECO:0000313" key="3">
    <source>
        <dbReference type="Proteomes" id="UP001139150"/>
    </source>
</evidence>
<accession>A0A9X2CW80</accession>
<keyword evidence="3" id="KW-1185">Reference proteome</keyword>
<reference evidence="2" key="1">
    <citation type="submission" date="2022-02" db="EMBL/GenBank/DDBJ databases">
        <title>Halalkalibacter sp. nov. isolated from Lonar Lake, India.</title>
        <authorList>
            <person name="Joshi A."/>
            <person name="Thite S."/>
            <person name="Lodha T."/>
        </authorList>
    </citation>
    <scope>NUCLEOTIDE SEQUENCE</scope>
    <source>
        <strain evidence="2">MEB205</strain>
    </source>
</reference>
<dbReference type="RefSeq" id="WP_250098278.1">
    <property type="nucleotide sequence ID" value="NZ_JAKRYL010000028.1"/>
</dbReference>
<dbReference type="EMBL" id="JAKRYL010000028">
    <property type="protein sequence ID" value="MCL7749419.1"/>
    <property type="molecule type" value="Genomic_DNA"/>
</dbReference>
<name>A0A9X2CW80_9BACI</name>
<keyword evidence="1" id="KW-0812">Transmembrane</keyword>
<keyword evidence="1" id="KW-0472">Membrane</keyword>
<dbReference type="AlphaFoldDB" id="A0A9X2CW80"/>
<sequence length="46" mass="4789">MGKKRSGNYEGGFDGKGFTGAILVGVLLSLLVFGSKDIEDLTDAPD</sequence>
<evidence type="ECO:0000256" key="1">
    <source>
        <dbReference type="SAM" id="Phobius"/>
    </source>
</evidence>